<accession>A0ABU2GLN5</accession>
<evidence type="ECO:0000313" key="2">
    <source>
        <dbReference type="EMBL" id="MDS0301119.1"/>
    </source>
</evidence>
<feature type="region of interest" description="Disordered" evidence="1">
    <location>
        <begin position="429"/>
        <end position="450"/>
    </location>
</feature>
<feature type="compositionally biased region" description="Low complexity" evidence="1">
    <location>
        <begin position="430"/>
        <end position="442"/>
    </location>
</feature>
<comment type="caution">
    <text evidence="2">The sequence shown here is derived from an EMBL/GenBank/DDBJ whole genome shotgun (WGS) entry which is preliminary data.</text>
</comment>
<dbReference type="NCBIfam" id="TIGR02243">
    <property type="entry name" value="putative baseplate assembly protein"/>
    <property type="match status" value="1"/>
</dbReference>
<evidence type="ECO:0000313" key="3">
    <source>
        <dbReference type="Proteomes" id="UP001257060"/>
    </source>
</evidence>
<dbReference type="EMBL" id="JAMQOP010000005">
    <property type="protein sequence ID" value="MDS0301119.1"/>
    <property type="molecule type" value="Genomic_DNA"/>
</dbReference>
<evidence type="ECO:0000256" key="1">
    <source>
        <dbReference type="SAM" id="MobiDB-lite"/>
    </source>
</evidence>
<dbReference type="RefSeq" id="WP_310926041.1">
    <property type="nucleotide sequence ID" value="NZ_JAMQOP010000005.1"/>
</dbReference>
<name>A0ABU2GLN5_9EURY</name>
<protein>
    <submittedName>
        <fullName evidence="2">Baseplate assembly protein</fullName>
    </submittedName>
</protein>
<dbReference type="Proteomes" id="UP001257060">
    <property type="component" value="Unassembled WGS sequence"/>
</dbReference>
<sequence length="686" mass="73673">MGVDVPELDDRGYVDILTDARKRIAVHAEEWTDHNAHDPGITLLETLVWVAEAARYRLDRVTERHVLKYLWLLGVRPDPPVPASVELRVRSTDGGPLPDTLDGVEIPSGERLLADDGSDEPLVFETTTPVTLIVADLGAVQTDHSGRTANNLAANRSDGVHFLAFGPTAERGSSLALGFTSDPFAVAPRLDLSISLDETDLPPVSTHEVGEVVFEPSVELDWEYHAETDDGASWLPLDVVRDGTARFYESGRVTLARPAGWSPADWAPTGVSDQRFVAIRCRVSIPGYEIPPRIDRVAVNIVEARHDATRRETVLHQPDGTVETTALPHQTYVLPDPPVLDATIDLVAERGDTERRERWTEVGDFDASAPDDRHYVLDRARGEVRFGTNVRGAVPPVGCQVVAGISHHGGGAAGNVPRTTAWAFDADGSGTAEVETGETGAGENDDTPWRGRALLGPLGPATGGRDAESVAAAVDRLQADIEMPSRAVTADDYRYLAEHTPGVRVARAATHVLAGAGPDGADVTRVTVMPHSTLPKSVEPVPSVGLLAAVDRHLRRHRLLTDRVEVAAPKYVGVGVTVEARIVPGYSIEGRTRAIVAALDAFLDPLTGFEGQGWPFGRPVYKSELYGVVKEVSGVDWVIGISVRAAGHAGVDGEGNVLVDESALVRPLAHDVSVRFRSETTGVNPR</sequence>
<organism evidence="2 3">
    <name type="scientific">Halogeometricum salsisoli</name>
    <dbReference type="NCBI Taxonomy" id="2950536"/>
    <lineage>
        <taxon>Archaea</taxon>
        <taxon>Methanobacteriati</taxon>
        <taxon>Methanobacteriota</taxon>
        <taxon>Stenosarchaea group</taxon>
        <taxon>Halobacteria</taxon>
        <taxon>Halobacteriales</taxon>
        <taxon>Haloferacaceae</taxon>
        <taxon>Halogeometricum</taxon>
    </lineage>
</organism>
<keyword evidence="3" id="KW-1185">Reference proteome</keyword>
<dbReference type="InterPro" id="IPR011749">
    <property type="entry name" value="CHP02243"/>
</dbReference>
<proteinExistence type="predicted"/>
<reference evidence="2 3" key="1">
    <citation type="submission" date="2022-06" db="EMBL/GenBank/DDBJ databases">
        <title>Halogeometricum sp. a new haloarchaeum isolate from saline soil.</title>
        <authorList>
            <person name="Strakova D."/>
            <person name="Galisteo C."/>
            <person name="Sanchez-Porro C."/>
            <person name="Ventosa A."/>
        </authorList>
    </citation>
    <scope>NUCLEOTIDE SEQUENCE [LARGE SCALE GENOMIC DNA]</scope>
    <source>
        <strain evidence="2 3">S1BR25-6</strain>
    </source>
</reference>
<gene>
    <name evidence="2" type="ORF">NDI76_20490</name>
</gene>